<gene>
    <name evidence="7" type="ORF">B0A52_10225</name>
</gene>
<evidence type="ECO:0000256" key="2">
    <source>
        <dbReference type="ARBA" id="ARBA00007336"/>
    </source>
</evidence>
<dbReference type="GO" id="GO:0042273">
    <property type="term" value="P:ribosomal large subunit biogenesis"/>
    <property type="evidence" value="ECO:0007669"/>
    <property type="project" value="TreeGrafter"/>
</dbReference>
<dbReference type="AlphaFoldDB" id="A0A438MSL3"/>
<feature type="compositionally biased region" description="Basic residues" evidence="6">
    <location>
        <begin position="375"/>
        <end position="397"/>
    </location>
</feature>
<reference evidence="7 8" key="1">
    <citation type="submission" date="2017-03" db="EMBL/GenBank/DDBJ databases">
        <title>Genomes of endolithic fungi from Antarctica.</title>
        <authorList>
            <person name="Coleine C."/>
            <person name="Masonjones S."/>
            <person name="Stajich J.E."/>
        </authorList>
    </citation>
    <scope>NUCLEOTIDE SEQUENCE [LARGE SCALE GENOMIC DNA]</scope>
    <source>
        <strain evidence="7 8">CCFEE 6314</strain>
    </source>
</reference>
<evidence type="ECO:0000256" key="6">
    <source>
        <dbReference type="SAM" id="MobiDB-lite"/>
    </source>
</evidence>
<dbReference type="EMBL" id="NAJM01000074">
    <property type="protein sequence ID" value="RVX65918.1"/>
    <property type="molecule type" value="Genomic_DNA"/>
</dbReference>
<dbReference type="GO" id="GO:0005730">
    <property type="term" value="C:nucleolus"/>
    <property type="evidence" value="ECO:0007669"/>
    <property type="project" value="UniProtKB-SubCell"/>
</dbReference>
<organism evidence="7 8">
    <name type="scientific">Exophiala mesophila</name>
    <name type="common">Black yeast-like fungus</name>
    <dbReference type="NCBI Taxonomy" id="212818"/>
    <lineage>
        <taxon>Eukaryota</taxon>
        <taxon>Fungi</taxon>
        <taxon>Dikarya</taxon>
        <taxon>Ascomycota</taxon>
        <taxon>Pezizomycotina</taxon>
        <taxon>Eurotiomycetes</taxon>
        <taxon>Chaetothyriomycetidae</taxon>
        <taxon>Chaetothyriales</taxon>
        <taxon>Herpotrichiellaceae</taxon>
        <taxon>Exophiala</taxon>
    </lineage>
</organism>
<feature type="region of interest" description="Disordered" evidence="6">
    <location>
        <begin position="1"/>
        <end position="130"/>
    </location>
</feature>
<dbReference type="Proteomes" id="UP000288859">
    <property type="component" value="Unassembled WGS sequence"/>
</dbReference>
<dbReference type="InterPro" id="IPR008610">
    <property type="entry name" value="Ebp2"/>
</dbReference>
<feature type="compositionally biased region" description="Basic and acidic residues" evidence="6">
    <location>
        <begin position="12"/>
        <end position="25"/>
    </location>
</feature>
<feature type="compositionally biased region" description="Basic and acidic residues" evidence="6">
    <location>
        <begin position="288"/>
        <end position="301"/>
    </location>
</feature>
<comment type="caution">
    <text evidence="7">The sequence shown here is derived from an EMBL/GenBank/DDBJ whole genome shotgun (WGS) entry which is preliminary data.</text>
</comment>
<sequence>MVKRSKLLTALDAHKGRDYAAEKRKLQVKAAEKRKRQKIEKASAQEGEDEEQVNDGEEGIQKDGSSDDQFESFDEEDGQNGDQTGEVKNGEQNPEDEDDDDEEDEDDEESDVALSDLDPEDLEDTIPHQRMTINNTSALIAARKRISLLQSQDTKTPFHTHNSLISTLDAASTSIPDPNDDLTRELEFYRIARTATLTARTLFLKENVPFTRPSDYFAEMVKTDEHMGRIKKKMYDDAAGKKASAEAKKLRDAKKFGKQVQVAKEQERAKLKRETLDKIKDLKRKRKGNDPGKVRESDRPGRGGANDDDIFESIAVESAPTKDRSGRERGGSNANNNFKRQKRDQKFGFGGKKRFSKSGDAISSGDLGGFSVGRMKNKSGRGGKQRPGKSRRAAGAR</sequence>
<dbReference type="GO" id="GO:0006364">
    <property type="term" value="P:rRNA processing"/>
    <property type="evidence" value="ECO:0007669"/>
    <property type="project" value="TreeGrafter"/>
</dbReference>
<proteinExistence type="inferred from homology"/>
<comment type="similarity">
    <text evidence="2">Belongs to the EBP2 family.</text>
</comment>
<feature type="compositionally biased region" description="Acidic residues" evidence="6">
    <location>
        <begin position="46"/>
        <end position="58"/>
    </location>
</feature>
<keyword evidence="4" id="KW-0175">Coiled coil</keyword>
<dbReference type="VEuPathDB" id="FungiDB:PV10_04175"/>
<feature type="compositionally biased region" description="Acidic residues" evidence="6">
    <location>
        <begin position="93"/>
        <end position="124"/>
    </location>
</feature>
<evidence type="ECO:0000313" key="7">
    <source>
        <dbReference type="EMBL" id="RVX65918.1"/>
    </source>
</evidence>
<protein>
    <recommendedName>
        <fullName evidence="9">rRNA-processing protein EBP2</fullName>
    </recommendedName>
</protein>
<evidence type="ECO:0000256" key="1">
    <source>
        <dbReference type="ARBA" id="ARBA00004604"/>
    </source>
</evidence>
<feature type="compositionally biased region" description="Acidic residues" evidence="6">
    <location>
        <begin position="66"/>
        <end position="79"/>
    </location>
</feature>
<feature type="region of interest" description="Disordered" evidence="6">
    <location>
        <begin position="274"/>
        <end position="397"/>
    </location>
</feature>
<dbReference type="GO" id="GO:0030687">
    <property type="term" value="C:preribosome, large subunit precursor"/>
    <property type="evidence" value="ECO:0007669"/>
    <property type="project" value="TreeGrafter"/>
</dbReference>
<dbReference type="PANTHER" id="PTHR13028:SF0">
    <property type="entry name" value="RRNA-PROCESSING PROTEIN EBP2-RELATED"/>
    <property type="match status" value="1"/>
</dbReference>
<dbReference type="Pfam" id="PF05890">
    <property type="entry name" value="Ebp2"/>
    <property type="match status" value="1"/>
</dbReference>
<evidence type="ECO:0000313" key="8">
    <source>
        <dbReference type="Proteomes" id="UP000288859"/>
    </source>
</evidence>
<comment type="subcellular location">
    <subcellularLocation>
        <location evidence="1">Nucleus</location>
        <location evidence="1">Nucleolus</location>
    </subcellularLocation>
</comment>
<dbReference type="OrthoDB" id="443772at2759"/>
<feature type="compositionally biased region" description="Basic and acidic residues" evidence="6">
    <location>
        <begin position="320"/>
        <end position="330"/>
    </location>
</feature>
<dbReference type="PANTHER" id="PTHR13028">
    <property type="entry name" value="RRNA PROCESSING PROTEIN EBNA1-BINDING PROTEIN-RELATED"/>
    <property type="match status" value="1"/>
</dbReference>
<dbReference type="GO" id="GO:0034399">
    <property type="term" value="C:nuclear periphery"/>
    <property type="evidence" value="ECO:0007669"/>
    <property type="project" value="TreeGrafter"/>
</dbReference>
<evidence type="ECO:0000256" key="5">
    <source>
        <dbReference type="ARBA" id="ARBA00023242"/>
    </source>
</evidence>
<name>A0A438MSL3_EXOME</name>
<evidence type="ECO:0000256" key="4">
    <source>
        <dbReference type="ARBA" id="ARBA00023054"/>
    </source>
</evidence>
<accession>A0A438MSL3</accession>
<evidence type="ECO:0000256" key="3">
    <source>
        <dbReference type="ARBA" id="ARBA00022517"/>
    </source>
</evidence>
<keyword evidence="5" id="KW-0539">Nucleus</keyword>
<keyword evidence="3" id="KW-0690">Ribosome biogenesis</keyword>
<evidence type="ECO:0008006" key="9">
    <source>
        <dbReference type="Google" id="ProtNLM"/>
    </source>
</evidence>